<dbReference type="EMBL" id="GBXM01049514">
    <property type="protein sequence ID" value="JAH59063.1"/>
    <property type="molecule type" value="Transcribed_RNA"/>
</dbReference>
<protein>
    <submittedName>
        <fullName evidence="1">Uncharacterized protein</fullName>
    </submittedName>
</protein>
<accession>A0A0E9U257</accession>
<reference evidence="1" key="2">
    <citation type="journal article" date="2015" name="Fish Shellfish Immunol.">
        <title>Early steps in the European eel (Anguilla anguilla)-Vibrio vulnificus interaction in the gills: Role of the RtxA13 toxin.</title>
        <authorList>
            <person name="Callol A."/>
            <person name="Pajuelo D."/>
            <person name="Ebbesson L."/>
            <person name="Teles M."/>
            <person name="MacKenzie S."/>
            <person name="Amaro C."/>
        </authorList>
    </citation>
    <scope>NUCLEOTIDE SEQUENCE</scope>
</reference>
<dbReference type="AlphaFoldDB" id="A0A0E9U257"/>
<reference evidence="1" key="1">
    <citation type="submission" date="2014-11" db="EMBL/GenBank/DDBJ databases">
        <authorList>
            <person name="Amaro Gonzalez C."/>
        </authorList>
    </citation>
    <scope>NUCLEOTIDE SEQUENCE</scope>
</reference>
<proteinExistence type="predicted"/>
<name>A0A0E9U257_ANGAN</name>
<evidence type="ECO:0000313" key="1">
    <source>
        <dbReference type="EMBL" id="JAH59063.1"/>
    </source>
</evidence>
<organism evidence="1">
    <name type="scientific">Anguilla anguilla</name>
    <name type="common">European freshwater eel</name>
    <name type="synonym">Muraena anguilla</name>
    <dbReference type="NCBI Taxonomy" id="7936"/>
    <lineage>
        <taxon>Eukaryota</taxon>
        <taxon>Metazoa</taxon>
        <taxon>Chordata</taxon>
        <taxon>Craniata</taxon>
        <taxon>Vertebrata</taxon>
        <taxon>Euteleostomi</taxon>
        <taxon>Actinopterygii</taxon>
        <taxon>Neopterygii</taxon>
        <taxon>Teleostei</taxon>
        <taxon>Anguilliformes</taxon>
        <taxon>Anguillidae</taxon>
        <taxon>Anguilla</taxon>
    </lineage>
</organism>
<sequence>MCRSRQKMLSFISGPPPAISLHYPPVLALYAFMHAAESPAIIVTESMNA</sequence>